<protein>
    <submittedName>
        <fullName evidence="4">Glycoside hydrolase family 13 protein</fullName>
    </submittedName>
</protein>
<gene>
    <name evidence="4" type="ORF">PXC00_00295</name>
</gene>
<dbReference type="PANTHER" id="PTHR10357">
    <property type="entry name" value="ALPHA-AMYLASE FAMILY MEMBER"/>
    <property type="match status" value="1"/>
</dbReference>
<dbReference type="GO" id="GO:0005975">
    <property type="term" value="P:carbohydrate metabolic process"/>
    <property type="evidence" value="ECO:0007669"/>
    <property type="project" value="InterPro"/>
</dbReference>
<accession>A0AA97H235</accession>
<proteinExistence type="predicted"/>
<dbReference type="Gene3D" id="3.90.400.10">
    <property type="entry name" value="Oligo-1,6-glucosidase, Domain 2"/>
    <property type="match status" value="1"/>
</dbReference>
<dbReference type="CDD" id="cd11338">
    <property type="entry name" value="AmyAc_CMD"/>
    <property type="match status" value="1"/>
</dbReference>
<dbReference type="Pfam" id="PF00128">
    <property type="entry name" value="Alpha-amylase"/>
    <property type="match status" value="1"/>
</dbReference>
<dbReference type="InterPro" id="IPR045857">
    <property type="entry name" value="O16G_dom_2"/>
</dbReference>
<dbReference type="SUPFAM" id="SSF51011">
    <property type="entry name" value="Glycosyl hydrolase domain"/>
    <property type="match status" value="1"/>
</dbReference>
<dbReference type="EMBL" id="CP135996">
    <property type="protein sequence ID" value="WOC32340.1"/>
    <property type="molecule type" value="Genomic_DNA"/>
</dbReference>
<keyword evidence="5" id="KW-1185">Reference proteome</keyword>
<evidence type="ECO:0000259" key="3">
    <source>
        <dbReference type="SMART" id="SM00642"/>
    </source>
</evidence>
<evidence type="ECO:0000256" key="2">
    <source>
        <dbReference type="ARBA" id="ARBA00023295"/>
    </source>
</evidence>
<dbReference type="Gene3D" id="2.60.40.1180">
    <property type="entry name" value="Golgi alpha-mannosidase II"/>
    <property type="match status" value="1"/>
</dbReference>
<feature type="domain" description="Glycosyl hydrolase family 13 catalytic" evidence="3">
    <location>
        <begin position="134"/>
        <end position="537"/>
    </location>
</feature>
<dbReference type="AlphaFoldDB" id="A0AA97H235"/>
<dbReference type="RefSeq" id="WP_275847004.1">
    <property type="nucleotide sequence ID" value="NZ_CP135996.1"/>
</dbReference>
<dbReference type="SMART" id="SM00642">
    <property type="entry name" value="Aamy"/>
    <property type="match status" value="1"/>
</dbReference>
<organism evidence="4 5">
    <name type="scientific">Caproicibacterium argilliputei</name>
    <dbReference type="NCBI Taxonomy" id="3030016"/>
    <lineage>
        <taxon>Bacteria</taxon>
        <taxon>Bacillati</taxon>
        <taxon>Bacillota</taxon>
        <taxon>Clostridia</taxon>
        <taxon>Eubacteriales</taxon>
        <taxon>Oscillospiraceae</taxon>
        <taxon>Caproicibacterium</taxon>
    </lineage>
</organism>
<reference evidence="4 5" key="2">
    <citation type="submission" date="2024-06" db="EMBL/GenBank/DDBJ databases">
        <title>Caproicibacterium argilliputei sp. nov, a novel caproic acid producing anaerobic bacterium isolated from pit mud.</title>
        <authorList>
            <person name="Xia S."/>
        </authorList>
    </citation>
    <scope>NUCLEOTIDE SEQUENCE [LARGE SCALE GENOMIC DNA]</scope>
    <source>
        <strain evidence="4 5">ZCY20-5</strain>
    </source>
</reference>
<dbReference type="SUPFAM" id="SSF51445">
    <property type="entry name" value="(Trans)glycosidases"/>
    <property type="match status" value="1"/>
</dbReference>
<dbReference type="InterPro" id="IPR013780">
    <property type="entry name" value="Glyco_hydro_b"/>
</dbReference>
<keyword evidence="1 4" id="KW-0378">Hydrolase</keyword>
<evidence type="ECO:0000256" key="1">
    <source>
        <dbReference type="ARBA" id="ARBA00022801"/>
    </source>
</evidence>
<dbReference type="Gene3D" id="3.20.20.80">
    <property type="entry name" value="Glycosidases"/>
    <property type="match status" value="1"/>
</dbReference>
<reference evidence="5" key="1">
    <citation type="submission" date="2024-06" db="EMBL/GenBank/DDBJ databases">
        <title>Caproicibacterium argilliputei sp. nov, a novel caproic acid producing anaerobic bacterium isolated from pit mud.</title>
        <authorList>
            <person name="Zeng C."/>
        </authorList>
    </citation>
    <scope>NUCLEOTIDE SEQUENCE [LARGE SCALE GENOMIC DNA]</scope>
    <source>
        <strain evidence="5">ZCY20-5</strain>
    </source>
</reference>
<dbReference type="InterPro" id="IPR017853">
    <property type="entry name" value="GH"/>
</dbReference>
<sequence length="667" mass="75914">MFNSRNPACRYPTGAVADCLPVHFKIDMPRDLHCSAARLLVRSDSTGEVQTLEMFWCGMNGDNHEWWECHFAAQTPDLYFYHFEVTTWRGVLNLHKGFGGEGTVMGSDTQEWQLTVYDRSFHTPEWPVGGVMYQIFPDRFFASGSPKKEVLEDRRLHADWTEQPEWKPNKKGEVTNSDYFGGDLPGIAEKLDYLQSLGVTCLYLNPIFEAHANHRYNTANYEKIDPLLGTEEDFRTLCSEAEKRGIRLLLDGVFSHTGSDSIYFNREGRYDTAGAYNSQESPYYPWYAFRRWPDDYACWWNFQTLPEVTETNPAYNAYINGKGGIVRRWLEAGASGWRLDVADELPDAFLDALRTAVKTEKPDALVLGEVWEDASTKSAYGKRRRYLLGGQLDSVMNYPFREAVLGFVRGEDPAQMMEMILNLLENYPPQVIRLLMNHIGTHDTERALTVLAGEPAEEHDRPWQAEATLTEEQRRLGVQRLKLASLMQFTLPGIPCIYYGDEAGMEGYKDPFNRGTYPWGRENAELLAWYRQLGKLRAVLSCLKEGRFTPLNADDHTIAYVREDSVDAVLVALNAGENPRTLYLPDEWRTAQPVFGEAPDRNCGLTLPPCSGAALVLQKHPSPSGPFPLGKPETPEEAVESIKDKIIENIERNPKIKNELLDFLKNI</sequence>
<dbReference type="PANTHER" id="PTHR10357:SF210">
    <property type="entry name" value="MALTODEXTRIN GLUCOSIDASE"/>
    <property type="match status" value="1"/>
</dbReference>
<name>A0AA97H235_9FIRM</name>
<dbReference type="KEGG" id="carl:PXC00_00295"/>
<dbReference type="InterPro" id="IPR006047">
    <property type="entry name" value="GH13_cat_dom"/>
</dbReference>
<keyword evidence="2" id="KW-0326">Glycosidase</keyword>
<evidence type="ECO:0000313" key="5">
    <source>
        <dbReference type="Proteomes" id="UP001300604"/>
    </source>
</evidence>
<dbReference type="GO" id="GO:0016798">
    <property type="term" value="F:hydrolase activity, acting on glycosyl bonds"/>
    <property type="evidence" value="ECO:0007669"/>
    <property type="project" value="UniProtKB-KW"/>
</dbReference>
<evidence type="ECO:0000313" key="4">
    <source>
        <dbReference type="EMBL" id="WOC32340.1"/>
    </source>
</evidence>
<dbReference type="Proteomes" id="UP001300604">
    <property type="component" value="Chromosome"/>
</dbReference>